<dbReference type="EMBL" id="BTSY01000001">
    <property type="protein sequence ID" value="GMT08931.1"/>
    <property type="molecule type" value="Genomic_DNA"/>
</dbReference>
<evidence type="ECO:0000256" key="1">
    <source>
        <dbReference type="SAM" id="Phobius"/>
    </source>
</evidence>
<keyword evidence="1" id="KW-0812">Transmembrane</keyword>
<proteinExistence type="predicted"/>
<feature type="non-terminal residue" evidence="3">
    <location>
        <position position="408"/>
    </location>
</feature>
<feature type="signal peptide" evidence="2">
    <location>
        <begin position="1"/>
        <end position="17"/>
    </location>
</feature>
<evidence type="ECO:0000313" key="3">
    <source>
        <dbReference type="EMBL" id="GMT08931.1"/>
    </source>
</evidence>
<dbReference type="Proteomes" id="UP001432322">
    <property type="component" value="Unassembled WGS sequence"/>
</dbReference>
<feature type="transmembrane region" description="Helical" evidence="1">
    <location>
        <begin position="375"/>
        <end position="398"/>
    </location>
</feature>
<keyword evidence="4" id="KW-1185">Reference proteome</keyword>
<sequence length="408" mass="45574">QMLKMLILMSFLSLAYCTVPDARIDWDRCNKDYVCYGRDSCEKGGRTLIFRQFYGNSSMEGHDCDVILQIKSYNESKLHIIIKLSVSATKFDANFGVRVNQHERVFSCKSDGITASSKFTTQIAGANIVTEDLIFCSFFLSSADGLEFDSNRLSLTCGDQQKIIVIYNKTMEVNIESVKCELQNDVYIYKYTTRGETSRTVLIPPKTQFDAHCGVLTCGQLPLINCTSCSAPEKNMTCPNNLWRLSDGTMTEGTVECGFSTVSTGNEMASEWIMITGKDRTTITEGACATTKYDCGLYSNLNFTRASPDTLNASFHHDDLKINCTEGYYLKFGGNKGRSLICNSSDGIYYSPDRKVEQGANIFCVEKSMITSDQVGLALMSVCYAFFFIFVYVVYFVLPKKLDEADAS</sequence>
<accession>A0AAV5UR36</accession>
<dbReference type="AlphaFoldDB" id="A0AAV5UR36"/>
<feature type="chain" id="PRO_5043585407" evidence="2">
    <location>
        <begin position="18"/>
        <end position="408"/>
    </location>
</feature>
<protein>
    <submittedName>
        <fullName evidence="3">Uncharacterized protein</fullName>
    </submittedName>
</protein>
<keyword evidence="1" id="KW-0472">Membrane</keyword>
<keyword evidence="2" id="KW-0732">Signal</keyword>
<evidence type="ECO:0000313" key="4">
    <source>
        <dbReference type="Proteomes" id="UP001432322"/>
    </source>
</evidence>
<feature type="non-terminal residue" evidence="3">
    <location>
        <position position="1"/>
    </location>
</feature>
<name>A0AAV5UR36_9BILA</name>
<evidence type="ECO:0000256" key="2">
    <source>
        <dbReference type="SAM" id="SignalP"/>
    </source>
</evidence>
<gene>
    <name evidence="3" type="ORF">PFISCL1PPCAC_228</name>
</gene>
<reference evidence="3" key="1">
    <citation type="submission" date="2023-10" db="EMBL/GenBank/DDBJ databases">
        <title>Genome assembly of Pristionchus species.</title>
        <authorList>
            <person name="Yoshida K."/>
            <person name="Sommer R.J."/>
        </authorList>
    </citation>
    <scope>NUCLEOTIDE SEQUENCE</scope>
    <source>
        <strain evidence="3">RS5133</strain>
    </source>
</reference>
<keyword evidence="1" id="KW-1133">Transmembrane helix</keyword>
<comment type="caution">
    <text evidence="3">The sequence shown here is derived from an EMBL/GenBank/DDBJ whole genome shotgun (WGS) entry which is preliminary data.</text>
</comment>
<organism evidence="3 4">
    <name type="scientific">Pristionchus fissidentatus</name>
    <dbReference type="NCBI Taxonomy" id="1538716"/>
    <lineage>
        <taxon>Eukaryota</taxon>
        <taxon>Metazoa</taxon>
        <taxon>Ecdysozoa</taxon>
        <taxon>Nematoda</taxon>
        <taxon>Chromadorea</taxon>
        <taxon>Rhabditida</taxon>
        <taxon>Rhabditina</taxon>
        <taxon>Diplogasteromorpha</taxon>
        <taxon>Diplogasteroidea</taxon>
        <taxon>Neodiplogasteridae</taxon>
        <taxon>Pristionchus</taxon>
    </lineage>
</organism>